<feature type="non-terminal residue" evidence="4">
    <location>
        <position position="1"/>
    </location>
</feature>
<dbReference type="Gene3D" id="3.30.10.20">
    <property type="match status" value="4"/>
</dbReference>
<sequence>QDAVALLAAVREARAALTDAQLDAVPPGARPAGAASGSENRTSVIPRSAPPGADAAGVSRTSRLDLPPVPPAAGGGRTAGRPPGRHRTLVAVVAALVAILIGTGVWYINSGQFTRVPSLLGQTEQVAKKRLSDAGLDARVTHGYSDAFDRGKVMRTYPAPETKIRGDGPVTLTISRGPRIVSVPDVSGMPQADAKAALAKAGLSAGVVHQAFSDSVDRGSVIGTDPAAGARLRPDRAVALKVSRGSAVDVPDVTGEDVHEATADLADAGLRAKIATRRVESDQDAGAVARQSPAEGGQLAEGDTVTLTLSKGPKMVAVPDVTGRSADDATKALEDAGFDVKVKHSFPFIDDTITDQSVAGGDKAPEGSTITITTNGL</sequence>
<proteinExistence type="predicted"/>
<keyword evidence="2" id="KW-0472">Membrane</keyword>
<dbReference type="InterPro" id="IPR005543">
    <property type="entry name" value="PASTA_dom"/>
</dbReference>
<dbReference type="Pfam" id="PF03793">
    <property type="entry name" value="PASTA"/>
    <property type="match status" value="4"/>
</dbReference>
<dbReference type="AlphaFoldDB" id="A0A940S1M0"/>
<accession>A0A940S1M0</accession>
<keyword evidence="5" id="KW-1185">Reference proteome</keyword>
<feature type="compositionally biased region" description="Low complexity" evidence="1">
    <location>
        <begin position="24"/>
        <end position="37"/>
    </location>
</feature>
<name>A0A940S1M0_9ACTN</name>
<feature type="region of interest" description="Disordered" evidence="1">
    <location>
        <begin position="22"/>
        <end position="84"/>
    </location>
</feature>
<dbReference type="PROSITE" id="PS51178">
    <property type="entry name" value="PASTA"/>
    <property type="match status" value="4"/>
</dbReference>
<evidence type="ECO:0000259" key="3">
    <source>
        <dbReference type="PROSITE" id="PS51178"/>
    </source>
</evidence>
<feature type="region of interest" description="Disordered" evidence="1">
    <location>
        <begin position="282"/>
        <end position="301"/>
    </location>
</feature>
<evidence type="ECO:0000256" key="2">
    <source>
        <dbReference type="SAM" id="Phobius"/>
    </source>
</evidence>
<feature type="domain" description="PASTA" evidence="3">
    <location>
        <begin position="312"/>
        <end position="376"/>
    </location>
</feature>
<dbReference type="SUPFAM" id="SSF54184">
    <property type="entry name" value="Penicillin-binding protein 2x (pbp-2x), c-terminal domain"/>
    <property type="match status" value="1"/>
</dbReference>
<keyword evidence="2" id="KW-1133">Transmembrane helix</keyword>
<dbReference type="SMART" id="SM00740">
    <property type="entry name" value="PASTA"/>
    <property type="match status" value="4"/>
</dbReference>
<feature type="domain" description="PASTA" evidence="3">
    <location>
        <begin position="245"/>
        <end position="311"/>
    </location>
</feature>
<reference evidence="4" key="1">
    <citation type="submission" date="2021-03" db="EMBL/GenBank/DDBJ databases">
        <title>Whole genome sequence of Streptomyces bomunensis MMS17-BM035.</title>
        <authorList>
            <person name="Lee J.H."/>
        </authorList>
    </citation>
    <scope>NUCLEOTIDE SEQUENCE</scope>
    <source>
        <strain evidence="4">MMS17-BM035</strain>
    </source>
</reference>
<dbReference type="RefSeq" id="WP_209345994.1">
    <property type="nucleotide sequence ID" value="NZ_JAGIQL010000299.1"/>
</dbReference>
<organism evidence="4 5">
    <name type="scientific">Streptomyces montanisoli</name>
    <dbReference type="NCBI Taxonomy" id="2798581"/>
    <lineage>
        <taxon>Bacteria</taxon>
        <taxon>Bacillati</taxon>
        <taxon>Actinomycetota</taxon>
        <taxon>Actinomycetes</taxon>
        <taxon>Kitasatosporales</taxon>
        <taxon>Streptomycetaceae</taxon>
        <taxon>Streptomyces</taxon>
    </lineage>
</organism>
<feature type="transmembrane region" description="Helical" evidence="2">
    <location>
        <begin position="89"/>
        <end position="108"/>
    </location>
</feature>
<dbReference type="CDD" id="cd06577">
    <property type="entry name" value="PASTA_pknB"/>
    <property type="match status" value="4"/>
</dbReference>
<feature type="domain" description="PASTA" evidence="3">
    <location>
        <begin position="110"/>
        <end position="176"/>
    </location>
</feature>
<evidence type="ECO:0000313" key="4">
    <source>
        <dbReference type="EMBL" id="MBP0462114.1"/>
    </source>
</evidence>
<evidence type="ECO:0000256" key="1">
    <source>
        <dbReference type="SAM" id="MobiDB-lite"/>
    </source>
</evidence>
<comment type="caution">
    <text evidence="4">The sequence shown here is derived from an EMBL/GenBank/DDBJ whole genome shotgun (WGS) entry which is preliminary data.</text>
</comment>
<dbReference type="Proteomes" id="UP000670475">
    <property type="component" value="Unassembled WGS sequence"/>
</dbReference>
<feature type="compositionally biased region" description="Polar residues" evidence="1">
    <location>
        <begin position="368"/>
        <end position="377"/>
    </location>
</feature>
<dbReference type="EMBL" id="JAGIQL010000299">
    <property type="protein sequence ID" value="MBP0462114.1"/>
    <property type="molecule type" value="Genomic_DNA"/>
</dbReference>
<protein>
    <submittedName>
        <fullName evidence="4">PASTA domain-containing protein</fullName>
    </submittedName>
</protein>
<feature type="region of interest" description="Disordered" evidence="1">
    <location>
        <begin position="357"/>
        <end position="377"/>
    </location>
</feature>
<gene>
    <name evidence="4" type="ORF">JFN87_32425</name>
</gene>
<evidence type="ECO:0000313" key="5">
    <source>
        <dbReference type="Proteomes" id="UP000670475"/>
    </source>
</evidence>
<keyword evidence="2" id="KW-0812">Transmembrane</keyword>
<feature type="domain" description="PASTA" evidence="3">
    <location>
        <begin position="177"/>
        <end position="244"/>
    </location>
</feature>